<dbReference type="PANTHER" id="PTHR13939:SF0">
    <property type="entry name" value="NMN AMIDOHYDROLASE-LIKE PROTEIN YFAY"/>
    <property type="match status" value="1"/>
</dbReference>
<comment type="similarity">
    <text evidence="1">Belongs to the CinA family.</text>
</comment>
<evidence type="ECO:0000313" key="4">
    <source>
        <dbReference type="Proteomes" id="UP000076268"/>
    </source>
</evidence>
<dbReference type="OrthoDB" id="9801454at2"/>
<dbReference type="Pfam" id="PF00994">
    <property type="entry name" value="MoCF_biosynth"/>
    <property type="match status" value="1"/>
</dbReference>
<proteinExistence type="inferred from homology"/>
<dbReference type="InterPro" id="IPR036653">
    <property type="entry name" value="CinA-like_C"/>
</dbReference>
<dbReference type="RefSeq" id="WP_066238896.1">
    <property type="nucleotide sequence ID" value="NZ_LSGP01000013.1"/>
</dbReference>
<dbReference type="STRING" id="1794912.AXX12_03075"/>
<evidence type="ECO:0000313" key="3">
    <source>
        <dbReference type="EMBL" id="KYZ77132.1"/>
    </source>
</evidence>
<dbReference type="SMART" id="SM00852">
    <property type="entry name" value="MoCF_biosynth"/>
    <property type="match status" value="1"/>
</dbReference>
<sequence length="419" mass="45592">MIAEIISTGTELLLGQIVNTNAQYLAKKMNELGIDVLHQSTVGDNPSRMAEVIAHALERSDLVVTTGGLGPTLGDITKEVTARLLNRAMYLHKPSESRIRQIFASRNMLMPESNLRQAMMPEAAIIIDNDRGTAPGVILEESDKTIIHLPGPPQEMQWMFETAIVPYFRQRFGLQSVIVSRVLRTFGVSESALEEKIKDFVLAQSNPTLALLARSGEIHLRITAKGQTEAEATERIATLEQALRSRVGKAIFGIDDETLELVTGRQLSENNLTIALAESCTGGLVTSRLTDIPGSSRYLIGSLVSYSNQIKREILGVSEQILTDCGAVSEETAILMAKQVRERFMTDIGVGVTGIAGPDGATATKPVGLVYIAVVGAQGVECVKHQFSGQRTGIKQRAANAALFQVMRFIENYASDREK</sequence>
<dbReference type="InterPro" id="IPR050101">
    <property type="entry name" value="CinA"/>
</dbReference>
<dbReference type="NCBIfam" id="NF001813">
    <property type="entry name" value="PRK00549.1"/>
    <property type="match status" value="1"/>
</dbReference>
<dbReference type="HAMAP" id="MF_00226_B">
    <property type="entry name" value="CinA_B"/>
    <property type="match status" value="1"/>
</dbReference>
<dbReference type="NCBIfam" id="TIGR00200">
    <property type="entry name" value="cinA_nterm"/>
    <property type="match status" value="1"/>
</dbReference>
<dbReference type="AlphaFoldDB" id="A0A154BT74"/>
<reference evidence="3 4" key="1">
    <citation type="submission" date="2016-02" db="EMBL/GenBank/DDBJ databases">
        <title>Anaerosporomusa subterraneum gen. nov., sp. nov., a spore-forming obligate anaerobe isolated from saprolite.</title>
        <authorList>
            <person name="Choi J.K."/>
            <person name="Shah M."/>
            <person name="Yee N."/>
        </authorList>
    </citation>
    <scope>NUCLEOTIDE SEQUENCE [LARGE SCALE GENOMIC DNA]</scope>
    <source>
        <strain evidence="3 4">RU4</strain>
    </source>
</reference>
<dbReference type="InterPro" id="IPR036425">
    <property type="entry name" value="MoaB/Mog-like_dom_sf"/>
</dbReference>
<dbReference type="SUPFAM" id="SSF142433">
    <property type="entry name" value="CinA-like"/>
    <property type="match status" value="1"/>
</dbReference>
<name>A0A154BT74_ANASB</name>
<evidence type="ECO:0000259" key="2">
    <source>
        <dbReference type="SMART" id="SM00852"/>
    </source>
</evidence>
<protein>
    <recommendedName>
        <fullName evidence="1">Putative competence-damage inducible protein</fullName>
    </recommendedName>
</protein>
<comment type="caution">
    <text evidence="3">The sequence shown here is derived from an EMBL/GenBank/DDBJ whole genome shotgun (WGS) entry which is preliminary data.</text>
</comment>
<dbReference type="CDD" id="cd00885">
    <property type="entry name" value="cinA"/>
    <property type="match status" value="1"/>
</dbReference>
<dbReference type="Pfam" id="PF18146">
    <property type="entry name" value="CinA_KH"/>
    <property type="match status" value="1"/>
</dbReference>
<dbReference type="Gene3D" id="3.30.70.2860">
    <property type="match status" value="1"/>
</dbReference>
<dbReference type="Gene3D" id="3.90.950.20">
    <property type="entry name" value="CinA-like"/>
    <property type="match status" value="1"/>
</dbReference>
<dbReference type="InterPro" id="IPR001453">
    <property type="entry name" value="MoaB/Mog_dom"/>
</dbReference>
<keyword evidence="4" id="KW-1185">Reference proteome</keyword>
<dbReference type="SUPFAM" id="SSF53218">
    <property type="entry name" value="Molybdenum cofactor biosynthesis proteins"/>
    <property type="match status" value="1"/>
</dbReference>
<dbReference type="PANTHER" id="PTHR13939">
    <property type="entry name" value="NICOTINAMIDE-NUCLEOTIDE AMIDOHYDROLASE PNCC"/>
    <property type="match status" value="1"/>
</dbReference>
<evidence type="ECO:0000256" key="1">
    <source>
        <dbReference type="HAMAP-Rule" id="MF_00226"/>
    </source>
</evidence>
<accession>A0A154BT74</accession>
<dbReference type="Pfam" id="PF02464">
    <property type="entry name" value="CinA"/>
    <property type="match status" value="1"/>
</dbReference>
<dbReference type="Gene3D" id="3.40.980.10">
    <property type="entry name" value="MoaB/Mog-like domain"/>
    <property type="match status" value="1"/>
</dbReference>
<dbReference type="InterPro" id="IPR008135">
    <property type="entry name" value="Competence-induced_CinA"/>
</dbReference>
<dbReference type="Proteomes" id="UP000076268">
    <property type="component" value="Unassembled WGS sequence"/>
</dbReference>
<dbReference type="InterPro" id="IPR041424">
    <property type="entry name" value="CinA_KH"/>
</dbReference>
<dbReference type="InterPro" id="IPR008136">
    <property type="entry name" value="CinA_C"/>
</dbReference>
<dbReference type="NCBIfam" id="TIGR00199">
    <property type="entry name" value="PncC_domain"/>
    <property type="match status" value="1"/>
</dbReference>
<dbReference type="EMBL" id="LSGP01000013">
    <property type="protein sequence ID" value="KYZ77132.1"/>
    <property type="molecule type" value="Genomic_DNA"/>
</dbReference>
<organism evidence="3 4">
    <name type="scientific">Anaerosporomusa subterranea</name>
    <dbReference type="NCBI Taxonomy" id="1794912"/>
    <lineage>
        <taxon>Bacteria</taxon>
        <taxon>Bacillati</taxon>
        <taxon>Bacillota</taxon>
        <taxon>Negativicutes</taxon>
        <taxon>Acetonemataceae</taxon>
        <taxon>Anaerosporomusa</taxon>
    </lineage>
</organism>
<gene>
    <name evidence="1" type="primary">cinA</name>
    <name evidence="3" type="ORF">AXX12_03075</name>
</gene>
<feature type="domain" description="MoaB/Mog" evidence="2">
    <location>
        <begin position="4"/>
        <end position="171"/>
    </location>
</feature>
<dbReference type="PIRSF" id="PIRSF006728">
    <property type="entry name" value="CinA"/>
    <property type="match status" value="1"/>
</dbReference>
<dbReference type="NCBIfam" id="TIGR00177">
    <property type="entry name" value="molyb_syn"/>
    <property type="match status" value="1"/>
</dbReference>